<comment type="caution">
    <text evidence="1">The sequence shown here is derived from an EMBL/GenBank/DDBJ whole genome shotgun (WGS) entry which is preliminary data.</text>
</comment>
<protein>
    <submittedName>
        <fullName evidence="1">Uncharacterized protein</fullName>
    </submittedName>
</protein>
<gene>
    <name evidence="1" type="ORF">EVJ48_07685</name>
</gene>
<evidence type="ECO:0000313" key="2">
    <source>
        <dbReference type="Proteomes" id="UP000322454"/>
    </source>
</evidence>
<name>A0A520XAE7_9DELT</name>
<proteinExistence type="predicted"/>
<sequence>MKNNIEVPKETINKKCNKIAYTEQDLIDIFNWNPLDNEEWNGFHIASSISVLPAGKTKKRDKSFVKKIHKKFL</sequence>
<organism evidence="1 2">
    <name type="scientific">Candidatus Acidulodesulfobacterium acidiphilum</name>
    <dbReference type="NCBI Taxonomy" id="2597224"/>
    <lineage>
        <taxon>Bacteria</taxon>
        <taxon>Deltaproteobacteria</taxon>
        <taxon>Candidatus Acidulodesulfobacterales</taxon>
        <taxon>Candidatus Acidulodesulfobacterium</taxon>
    </lineage>
</organism>
<reference evidence="1 2" key="1">
    <citation type="submission" date="2019-01" db="EMBL/GenBank/DDBJ databases">
        <title>Insights into ecological role of a new deltaproteobacterial order Candidatus Sinidesulfobacterales (Sva0485) by metagenomics and metatranscriptomics.</title>
        <authorList>
            <person name="Tan S."/>
            <person name="Liu J."/>
            <person name="Fang Y."/>
            <person name="Hedlund B."/>
            <person name="Lian Z.-H."/>
            <person name="Huang L.-Y."/>
            <person name="Li J.-T."/>
            <person name="Huang L.-N."/>
            <person name="Li W.-J."/>
            <person name="Jiang H.-C."/>
            <person name="Dong H.-L."/>
            <person name="Shu W.-S."/>
        </authorList>
    </citation>
    <scope>NUCLEOTIDE SEQUENCE [LARGE SCALE GENOMIC DNA]</scope>
    <source>
        <strain evidence="1">AP4</strain>
    </source>
</reference>
<evidence type="ECO:0000313" key="1">
    <source>
        <dbReference type="EMBL" id="RZV38105.1"/>
    </source>
</evidence>
<dbReference type="EMBL" id="SHMQ01000024">
    <property type="protein sequence ID" value="RZV38105.1"/>
    <property type="molecule type" value="Genomic_DNA"/>
</dbReference>
<dbReference type="AlphaFoldDB" id="A0A520XAE7"/>
<accession>A0A520XAE7</accession>
<dbReference type="Proteomes" id="UP000322454">
    <property type="component" value="Unassembled WGS sequence"/>
</dbReference>